<evidence type="ECO:0000313" key="5">
    <source>
        <dbReference type="Proteomes" id="UP000334820"/>
    </source>
</evidence>
<dbReference type="PANTHER" id="PTHR45641:SF19">
    <property type="entry name" value="NEPHROCYSTIN-3"/>
    <property type="match status" value="1"/>
</dbReference>
<keyword evidence="5" id="KW-1185">Reference proteome</keyword>
<protein>
    <submittedName>
        <fullName evidence="4">Uncharacterized protein</fullName>
    </submittedName>
</protein>
<feature type="repeat" description="TPR" evidence="3">
    <location>
        <begin position="574"/>
        <end position="607"/>
    </location>
</feature>
<dbReference type="EMBL" id="BKZV01000010">
    <property type="protein sequence ID" value="GER85757.1"/>
    <property type="molecule type" value="Genomic_DNA"/>
</dbReference>
<sequence>MERLGVPETFLGRDRELSLFLDWLANIQPDAPWILSVHDAEPDPARRGGIGKTWFLRACVSLARQRFPHLAVVQVDFFRVADRDRLVIARRVVERLQAAYPHWQARAFAETLESFASQGYLSSLYPEKDVADIRIRDSLSEALARDVQELLPYLPEKELQLLLVFDTFELVERSPQVAVLGLGQLFPERYGLPHVKVLLAGRNPLDWQHPTWHGREKEVLELALPPFSPAEVRLYLARELAELPDSADAGEANEAAADSEAPVLAAERQARSIERLYELTAGRPILVGLACDLLARRLLTLDELVAFPQGRFEEQLVVRINDLERPLNWLILVLAHVYHRLSAPLLSWLLTQVRLTEAGEQVSVEEWLAALRQLSFVRAAGEGDELALHDEMRRLVVHYCWERQDPDRRFRRELSRAVISYYEQQNEQALSEQEWQASRVELLAHWLTMDVEEGLRRFQRLFGPATVGWRSGFARTLLETVRDYEPTLTPAQRWQLRLWEAQLLRIEEQPHLAQALLERLQQEADPSWLASQEEALSYEFARCALQQQQLLQTIHYYEQCLDLAQRRGDEEEASTLQGQLGYVYRRLGQWDEALRCYRASLAYYQQRGSRAWYANLLNSIGQVYRLQGRIEEALRYCLLGLRVREELWSQGKLDERAIGLSHSTLALIYLESGELLQAERHFRHAFECYAHVGYRTGLAATYNRLGQVALLKGQLEEANTWFKQAEALVTGFDEEVFINSQYYQGRVAAEQGHWQEALTHWQCACEHARHLQDRYQLVTSLCDLVEALSHLGRHEEAQAAWREARTIAEEEGYCLLLGRGEEVLGDLALAEKRVEEAFQHYVDSCAWMTHHNFLEYHKAQRRLVGRLLSLPLEKVPPTAHLVSESWRQRGLAEPYPELYQACEEIAQLLSIPG</sequence>
<dbReference type="Proteomes" id="UP000334820">
    <property type="component" value="Unassembled WGS sequence"/>
</dbReference>
<name>A0A5J4KH47_9CHLR</name>
<organism evidence="4 5">
    <name type="scientific">Thermogemmatispora aurantia</name>
    <dbReference type="NCBI Taxonomy" id="2045279"/>
    <lineage>
        <taxon>Bacteria</taxon>
        <taxon>Bacillati</taxon>
        <taxon>Chloroflexota</taxon>
        <taxon>Ktedonobacteria</taxon>
        <taxon>Thermogemmatisporales</taxon>
        <taxon>Thermogemmatisporaceae</taxon>
        <taxon>Thermogemmatispora</taxon>
    </lineage>
</organism>
<evidence type="ECO:0000256" key="3">
    <source>
        <dbReference type="PROSITE-ProRule" id="PRU00339"/>
    </source>
</evidence>
<keyword evidence="2 3" id="KW-0802">TPR repeat</keyword>
<evidence type="ECO:0000313" key="4">
    <source>
        <dbReference type="EMBL" id="GER85757.1"/>
    </source>
</evidence>
<dbReference type="RefSeq" id="WP_151730195.1">
    <property type="nucleotide sequence ID" value="NZ_BKZV01000010.1"/>
</dbReference>
<dbReference type="InterPro" id="IPR019734">
    <property type="entry name" value="TPR_rpt"/>
</dbReference>
<gene>
    <name evidence="4" type="ORF">KTAU_43910</name>
</gene>
<proteinExistence type="predicted"/>
<dbReference type="SMART" id="SM00028">
    <property type="entry name" value="TPR"/>
    <property type="match status" value="7"/>
</dbReference>
<evidence type="ECO:0000256" key="1">
    <source>
        <dbReference type="ARBA" id="ARBA00022737"/>
    </source>
</evidence>
<accession>A0A5J4KH47</accession>
<evidence type="ECO:0000256" key="2">
    <source>
        <dbReference type="ARBA" id="ARBA00022803"/>
    </source>
</evidence>
<dbReference type="Pfam" id="PF13424">
    <property type="entry name" value="TPR_12"/>
    <property type="match status" value="2"/>
</dbReference>
<dbReference type="SUPFAM" id="SSF48452">
    <property type="entry name" value="TPR-like"/>
    <property type="match status" value="2"/>
</dbReference>
<reference evidence="4 5" key="1">
    <citation type="journal article" date="2019" name="Int. J. Syst. Evol. Microbiol.">
        <title>Thermogemmatispora aurantia sp. nov. and Thermogemmatispora argillosa sp. nov., within the class Ktedonobacteria, and emended description of the genus Thermogemmatispora.</title>
        <authorList>
            <person name="Zheng Y."/>
            <person name="Wang C.M."/>
            <person name="Sakai Y."/>
            <person name="Abe K."/>
            <person name="Yokota A."/>
            <person name="Yabe S."/>
        </authorList>
    </citation>
    <scope>NUCLEOTIDE SEQUENCE [LARGE SCALE GENOMIC DNA]</scope>
    <source>
        <strain evidence="4 5">A1-2</strain>
    </source>
</reference>
<dbReference type="AlphaFoldDB" id="A0A5J4KH47"/>
<dbReference type="Gene3D" id="1.25.40.10">
    <property type="entry name" value="Tetratricopeptide repeat domain"/>
    <property type="match status" value="3"/>
</dbReference>
<keyword evidence="1" id="KW-0677">Repeat</keyword>
<comment type="caution">
    <text evidence="4">The sequence shown here is derived from an EMBL/GenBank/DDBJ whole genome shotgun (WGS) entry which is preliminary data.</text>
</comment>
<dbReference type="PANTHER" id="PTHR45641">
    <property type="entry name" value="TETRATRICOPEPTIDE REPEAT PROTEIN (AFU_ORTHOLOGUE AFUA_6G03870)"/>
    <property type="match status" value="1"/>
</dbReference>
<dbReference type="PROSITE" id="PS50005">
    <property type="entry name" value="TPR"/>
    <property type="match status" value="1"/>
</dbReference>
<dbReference type="InterPro" id="IPR011990">
    <property type="entry name" value="TPR-like_helical_dom_sf"/>
</dbReference>